<comment type="caution">
    <text evidence="1">The sequence shown here is derived from an EMBL/GenBank/DDBJ whole genome shotgun (WGS) entry which is preliminary data.</text>
</comment>
<sequence length="126" mass="14898">MSRIVKISVERFEEILNGNGIFYFSGIYSDFCEGEIINLVAWQDNHYVYKQFLENKSVWTKCLDGERIETLTIKIIKVEKVSLVTLRVRIKIVNSLFGLVDEKRAKQNDIERRDYHRNQAKKKIGR</sequence>
<organism evidence="1 2">
    <name type="scientific">Lactococcus lactis subsp. lactis</name>
    <name type="common">Streptococcus lactis</name>
    <dbReference type="NCBI Taxonomy" id="1360"/>
    <lineage>
        <taxon>Bacteria</taxon>
        <taxon>Bacillati</taxon>
        <taxon>Bacillota</taxon>
        <taxon>Bacilli</taxon>
        <taxon>Lactobacillales</taxon>
        <taxon>Streptococcaceae</taxon>
        <taxon>Lactococcus</taxon>
    </lineage>
</organism>
<dbReference type="AlphaFoldDB" id="A0A0V8CKS9"/>
<gene>
    <name evidence="1" type="ORF">KF282_2520</name>
</gene>
<accession>A0A0V8CKS9</accession>
<dbReference type="EMBL" id="LKLN01000088">
    <property type="protein sequence ID" value="KSU01816.1"/>
    <property type="molecule type" value="Genomic_DNA"/>
</dbReference>
<dbReference type="RefSeq" id="WP_058220223.1">
    <property type="nucleotide sequence ID" value="NZ_LKLN01000088.1"/>
</dbReference>
<protein>
    <submittedName>
        <fullName evidence="1">Uncharacterized protein</fullName>
    </submittedName>
</protein>
<dbReference type="PATRIC" id="fig|1360.105.peg.1608"/>
<evidence type="ECO:0000313" key="1">
    <source>
        <dbReference type="EMBL" id="KSU01816.1"/>
    </source>
</evidence>
<reference evidence="2" key="1">
    <citation type="submission" date="2015-10" db="EMBL/GenBank/DDBJ databases">
        <title>Draft Genome Sequences of 11 Lactococcus lactis subspecies cremoris strains.</title>
        <authorList>
            <person name="Wels M."/>
            <person name="Backus L."/>
            <person name="Boekhorst J."/>
            <person name="Dijkstra A."/>
            <person name="Beerthuizen M."/>
            <person name="Kelly W."/>
            <person name="Siezen R."/>
            <person name="Bachmann H."/>
            <person name="Van Hijum S."/>
        </authorList>
    </citation>
    <scope>NUCLEOTIDE SEQUENCE [LARGE SCALE GENOMIC DNA]</scope>
    <source>
        <strain evidence="2">KF282</strain>
    </source>
</reference>
<dbReference type="Proteomes" id="UP000053058">
    <property type="component" value="Unassembled WGS sequence"/>
</dbReference>
<evidence type="ECO:0000313" key="2">
    <source>
        <dbReference type="Proteomes" id="UP000053058"/>
    </source>
</evidence>
<proteinExistence type="predicted"/>
<name>A0A0V8CKS9_LACLL</name>